<comment type="caution">
    <text evidence="5">The sequence shown here is derived from an EMBL/GenBank/DDBJ whole genome shotgun (WGS) entry which is preliminary data.</text>
</comment>
<keyword evidence="1" id="KW-0479">Metal-binding</keyword>
<evidence type="ECO:0000256" key="3">
    <source>
        <dbReference type="ARBA" id="ARBA00023014"/>
    </source>
</evidence>
<accession>A0A1F5YSR0</accession>
<dbReference type="InterPro" id="IPR023210">
    <property type="entry name" value="NADP_OxRdtase_dom"/>
</dbReference>
<dbReference type="AlphaFoldDB" id="A0A1F5YSR0"/>
<evidence type="ECO:0000259" key="4">
    <source>
        <dbReference type="Pfam" id="PF00248"/>
    </source>
</evidence>
<dbReference type="PANTHER" id="PTHR43312">
    <property type="entry name" value="D-THREO-ALDOSE 1-DEHYDROGENASE"/>
    <property type="match status" value="1"/>
</dbReference>
<dbReference type="InterPro" id="IPR017900">
    <property type="entry name" value="4Fe4S_Fe_S_CS"/>
</dbReference>
<organism evidence="5 6">
    <name type="scientific">Candidatus Glassbacteria bacterium RIFCSPLOWO2_12_FULL_58_11</name>
    <dbReference type="NCBI Taxonomy" id="1817867"/>
    <lineage>
        <taxon>Bacteria</taxon>
        <taxon>Candidatus Glassiibacteriota</taxon>
    </lineage>
</organism>
<protein>
    <recommendedName>
        <fullName evidence="4">NADP-dependent oxidoreductase domain-containing protein</fullName>
    </recommendedName>
</protein>
<dbReference type="GO" id="GO:0046872">
    <property type="term" value="F:metal ion binding"/>
    <property type="evidence" value="ECO:0007669"/>
    <property type="project" value="UniProtKB-KW"/>
</dbReference>
<dbReference type="PROSITE" id="PS51318">
    <property type="entry name" value="TAT"/>
    <property type="match status" value="1"/>
</dbReference>
<proteinExistence type="predicted"/>
<dbReference type="InterPro" id="IPR009051">
    <property type="entry name" value="Helical_ferredxn"/>
</dbReference>
<dbReference type="STRING" id="1817867.A3F83_04405"/>
<dbReference type="GO" id="GO:0051536">
    <property type="term" value="F:iron-sulfur cluster binding"/>
    <property type="evidence" value="ECO:0007669"/>
    <property type="project" value="UniProtKB-KW"/>
</dbReference>
<evidence type="ECO:0000313" key="6">
    <source>
        <dbReference type="Proteomes" id="UP000179129"/>
    </source>
</evidence>
<keyword evidence="3" id="KW-0411">Iron-sulfur</keyword>
<evidence type="ECO:0000313" key="5">
    <source>
        <dbReference type="EMBL" id="OGG03007.1"/>
    </source>
</evidence>
<dbReference type="PROSITE" id="PS00198">
    <property type="entry name" value="4FE4S_FER_1"/>
    <property type="match status" value="1"/>
</dbReference>
<evidence type="ECO:0000256" key="2">
    <source>
        <dbReference type="ARBA" id="ARBA00023004"/>
    </source>
</evidence>
<dbReference type="SUPFAM" id="SSF46548">
    <property type="entry name" value="alpha-helical ferredoxin"/>
    <property type="match status" value="1"/>
</dbReference>
<evidence type="ECO:0000256" key="1">
    <source>
        <dbReference type="ARBA" id="ARBA00022723"/>
    </source>
</evidence>
<dbReference type="InterPro" id="IPR053135">
    <property type="entry name" value="AKR2_Oxidoreductase"/>
</dbReference>
<sequence>MSANGEKKSASGNLNHSITRRDFFKGSAAAALGAAALGSSLRAAETAAELTVNGLPAVVFGRSGLKVTRISFGGILMTEPAVLSHVLDRGINLVHTAPGYMNGRSIEAFGKVLKTRRQETVLATKVMPGKDLDSALKTLNTDYTDFIIPPMDSIEEISRPGLREEFEKARQAGKCGHMGFACHTQSPELIDKMVELGFYGLILMSYADTGNPAFIDSLDRARKAGIGILAMKGLPKRAAGNPTAEERALYATLCGSMVNRLHAHTILASMGSFQAVDMYREILETRLSFHAPNLEESYRAGLDGSYCAMCDNCRGICPNGVAVKDIVRFRMYDRDYRMTAYARTEYAGLAENCRAGACDNCGLCENVCSRHLPLRGMLSEAHARLA</sequence>
<dbReference type="InterPro" id="IPR006311">
    <property type="entry name" value="TAT_signal"/>
</dbReference>
<dbReference type="Gene3D" id="3.20.20.100">
    <property type="entry name" value="NADP-dependent oxidoreductase domain"/>
    <property type="match status" value="1"/>
</dbReference>
<keyword evidence="2" id="KW-0408">Iron</keyword>
<name>A0A1F5YSR0_9BACT</name>
<dbReference type="Proteomes" id="UP000179129">
    <property type="component" value="Unassembled WGS sequence"/>
</dbReference>
<reference evidence="5 6" key="1">
    <citation type="journal article" date="2016" name="Nat. Commun.">
        <title>Thousands of microbial genomes shed light on interconnected biogeochemical processes in an aquifer system.</title>
        <authorList>
            <person name="Anantharaman K."/>
            <person name="Brown C.T."/>
            <person name="Hug L.A."/>
            <person name="Sharon I."/>
            <person name="Castelle C.J."/>
            <person name="Probst A.J."/>
            <person name="Thomas B.C."/>
            <person name="Singh A."/>
            <person name="Wilkins M.J."/>
            <person name="Karaoz U."/>
            <person name="Brodie E.L."/>
            <person name="Williams K.H."/>
            <person name="Hubbard S.S."/>
            <person name="Banfield J.F."/>
        </authorList>
    </citation>
    <scope>NUCLEOTIDE SEQUENCE [LARGE SCALE GENOMIC DNA]</scope>
</reference>
<dbReference type="EMBL" id="MFIX01000164">
    <property type="protein sequence ID" value="OGG03007.1"/>
    <property type="molecule type" value="Genomic_DNA"/>
</dbReference>
<gene>
    <name evidence="5" type="ORF">A3F83_04405</name>
</gene>
<dbReference type="PANTHER" id="PTHR43312:SF1">
    <property type="entry name" value="NADP-DEPENDENT OXIDOREDUCTASE DOMAIN-CONTAINING PROTEIN"/>
    <property type="match status" value="1"/>
</dbReference>
<dbReference type="SUPFAM" id="SSF51430">
    <property type="entry name" value="NAD(P)-linked oxidoreductase"/>
    <property type="match status" value="1"/>
</dbReference>
<dbReference type="Gene3D" id="1.10.1060.10">
    <property type="entry name" value="Alpha-helical ferredoxin"/>
    <property type="match status" value="1"/>
</dbReference>
<feature type="domain" description="NADP-dependent oxidoreductase" evidence="4">
    <location>
        <begin position="82"/>
        <end position="193"/>
    </location>
</feature>
<dbReference type="Pfam" id="PF00248">
    <property type="entry name" value="Aldo_ket_red"/>
    <property type="match status" value="1"/>
</dbReference>
<dbReference type="InterPro" id="IPR036812">
    <property type="entry name" value="NAD(P)_OxRdtase_dom_sf"/>
</dbReference>